<dbReference type="SUPFAM" id="SSF47240">
    <property type="entry name" value="Ferritin-like"/>
    <property type="match status" value="1"/>
</dbReference>
<evidence type="ECO:0000259" key="2">
    <source>
        <dbReference type="Pfam" id="PF04945"/>
    </source>
</evidence>
<evidence type="ECO:0000313" key="3">
    <source>
        <dbReference type="EMBL" id="QJT10803.1"/>
    </source>
</evidence>
<dbReference type="EMBL" id="CP039543">
    <property type="protein sequence ID" value="QJT10803.1"/>
    <property type="molecule type" value="Genomic_DNA"/>
</dbReference>
<dbReference type="InterPro" id="IPR012348">
    <property type="entry name" value="RNR-like"/>
</dbReference>
<keyword evidence="1" id="KW-0732">Signal</keyword>
<dbReference type="RefSeq" id="WP_144306578.1">
    <property type="nucleotide sequence ID" value="NZ_CP039543.1"/>
</dbReference>
<reference evidence="3 6" key="2">
    <citation type="submission" date="2019-04" db="EMBL/GenBank/DDBJ databases">
        <title>Isolation and culture of sulfate reducing bacteria from the cold seep of the South China Sea.</title>
        <authorList>
            <person name="Sun C."/>
            <person name="Liu R."/>
        </authorList>
    </citation>
    <scope>NUCLEOTIDE SEQUENCE [LARGE SCALE GENOMIC DNA]</scope>
    <source>
        <strain evidence="3 6">CS1</strain>
    </source>
</reference>
<dbReference type="InterPro" id="IPR007029">
    <property type="entry name" value="YHS_dom"/>
</dbReference>
<protein>
    <submittedName>
        <fullName evidence="3">YHS domain-containing protein</fullName>
    </submittedName>
</protein>
<reference evidence="4 5" key="1">
    <citation type="submission" date="2018-06" db="EMBL/GenBank/DDBJ databases">
        <title>Complete genome of Desulfovibrio marinus P48SEP.</title>
        <authorList>
            <person name="Crispim J.S."/>
            <person name="Vidigal P.M.P."/>
            <person name="Silva L.C.F."/>
            <person name="Araujo L.C."/>
            <person name="Laguardia C.N."/>
            <person name="Dias R.S."/>
            <person name="Sousa M.P."/>
            <person name="Paula S.O."/>
            <person name="Silva C."/>
        </authorList>
    </citation>
    <scope>NUCLEOTIDE SEQUENCE [LARGE SCALE GENOMIC DNA]</scope>
    <source>
        <strain evidence="4 5">P48SEP</strain>
    </source>
</reference>
<dbReference type="Pfam" id="PF04945">
    <property type="entry name" value="YHS"/>
    <property type="match status" value="1"/>
</dbReference>
<proteinExistence type="predicted"/>
<evidence type="ECO:0000313" key="5">
    <source>
        <dbReference type="Proteomes" id="UP000434052"/>
    </source>
</evidence>
<keyword evidence="6" id="KW-1185">Reference proteome</keyword>
<dbReference type="Proteomes" id="UP000503251">
    <property type="component" value="Chromosome"/>
</dbReference>
<dbReference type="Proteomes" id="UP000434052">
    <property type="component" value="Unassembled WGS sequence"/>
</dbReference>
<evidence type="ECO:0000313" key="4">
    <source>
        <dbReference type="EMBL" id="TVM31893.1"/>
    </source>
</evidence>
<evidence type="ECO:0000313" key="6">
    <source>
        <dbReference type="Proteomes" id="UP000503251"/>
    </source>
</evidence>
<evidence type="ECO:0000256" key="1">
    <source>
        <dbReference type="SAM" id="SignalP"/>
    </source>
</evidence>
<dbReference type="OrthoDB" id="9815497at2"/>
<dbReference type="EMBL" id="QMIF01000013">
    <property type="protein sequence ID" value="TVM31893.1"/>
    <property type="molecule type" value="Genomic_DNA"/>
</dbReference>
<dbReference type="AlphaFoldDB" id="A0A6P1ZDN8"/>
<dbReference type="InterPro" id="IPR009078">
    <property type="entry name" value="Ferritin-like_SF"/>
</dbReference>
<dbReference type="Gene3D" id="1.10.620.20">
    <property type="entry name" value="Ribonucleotide Reductase, subunit A"/>
    <property type="match status" value="1"/>
</dbReference>
<feature type="domain" description="YHS" evidence="2">
    <location>
        <begin position="34"/>
        <end position="74"/>
    </location>
</feature>
<dbReference type="GO" id="GO:0016491">
    <property type="term" value="F:oxidoreductase activity"/>
    <property type="evidence" value="ECO:0007669"/>
    <property type="project" value="InterPro"/>
</dbReference>
<name>A0A6P1ZDN8_9BACT</name>
<gene>
    <name evidence="4" type="ORF">DQK91_16950</name>
    <name evidence="3" type="ORF">E8L03_18600</name>
</gene>
<accession>A0A6P1ZDN8</accession>
<feature type="chain" id="PRO_5030159351" evidence="1">
    <location>
        <begin position="28"/>
        <end position="91"/>
    </location>
</feature>
<feature type="signal peptide" evidence="1">
    <location>
        <begin position="1"/>
        <end position="27"/>
    </location>
</feature>
<organism evidence="4 5">
    <name type="scientific">Oceanidesulfovibrio marinus</name>
    <dbReference type="NCBI Taxonomy" id="370038"/>
    <lineage>
        <taxon>Bacteria</taxon>
        <taxon>Pseudomonadati</taxon>
        <taxon>Thermodesulfobacteriota</taxon>
        <taxon>Desulfovibrionia</taxon>
        <taxon>Desulfovibrionales</taxon>
        <taxon>Desulfovibrionaceae</taxon>
        <taxon>Oceanidesulfovibrio</taxon>
    </lineage>
</organism>
<sequence>MTSFKNICRITILACCLTLLLAAAAFAKPQDTCPVLGNKLTNKNTYVDYEGKRIYFCCPGCDAKFKADPEKYIKEMEEQGVEFDKAPAPKE</sequence>